<dbReference type="PRINTS" id="PR01438">
    <property type="entry name" value="UNVRSLSTRESS"/>
</dbReference>
<dbReference type="Pfam" id="PF00582">
    <property type="entry name" value="Usp"/>
    <property type="match status" value="1"/>
</dbReference>
<organism evidence="3">
    <name type="scientific">Cupriavidus necator</name>
    <name type="common">Alcaligenes eutrophus</name>
    <name type="synonym">Ralstonia eutropha</name>
    <dbReference type="NCBI Taxonomy" id="106590"/>
    <lineage>
        <taxon>Bacteria</taxon>
        <taxon>Pseudomonadati</taxon>
        <taxon>Pseudomonadota</taxon>
        <taxon>Betaproteobacteria</taxon>
        <taxon>Burkholderiales</taxon>
        <taxon>Burkholderiaceae</taxon>
        <taxon>Cupriavidus</taxon>
    </lineage>
</organism>
<evidence type="ECO:0000313" key="3">
    <source>
        <dbReference type="EMBL" id="SCU73843.1"/>
    </source>
</evidence>
<protein>
    <submittedName>
        <fullName evidence="3">Universal stress protein</fullName>
    </submittedName>
</protein>
<dbReference type="PANTHER" id="PTHR46268:SF6">
    <property type="entry name" value="UNIVERSAL STRESS PROTEIN UP12"/>
    <property type="match status" value="1"/>
</dbReference>
<gene>
    <name evidence="3" type="ORF">CNECB9_1340053</name>
</gene>
<dbReference type="EMBL" id="FMSH01000040">
    <property type="protein sequence ID" value="SCU73843.1"/>
    <property type="molecule type" value="Genomic_DNA"/>
</dbReference>
<dbReference type="CDD" id="cd00293">
    <property type="entry name" value="USP-like"/>
    <property type="match status" value="1"/>
</dbReference>
<dbReference type="AlphaFoldDB" id="A0A1K0I9B0"/>
<sequence length="145" mass="15847">MFKHLLVAVDGSTLSDTAYLNAIALAQPLQASITAVQVIAHYDVMRLQTAMLSETRERYMQEAYRQAEAYLATIEKDAAAAGVTCDTACVTGDHIFQAIIDAAESRQCDLIVMASHGRRGVQALVIGSETHKVLTHTRIPVLVYR</sequence>
<dbReference type="RefSeq" id="WP_340520552.1">
    <property type="nucleotide sequence ID" value="NZ_FMSH01000040.1"/>
</dbReference>
<dbReference type="SUPFAM" id="SSF52402">
    <property type="entry name" value="Adenine nucleotide alpha hydrolases-like"/>
    <property type="match status" value="1"/>
</dbReference>
<accession>A0A1K0I9B0</accession>
<dbReference type="InterPro" id="IPR006016">
    <property type="entry name" value="UspA"/>
</dbReference>
<comment type="similarity">
    <text evidence="1">Belongs to the universal stress protein A family.</text>
</comment>
<evidence type="ECO:0000256" key="1">
    <source>
        <dbReference type="ARBA" id="ARBA00008791"/>
    </source>
</evidence>
<dbReference type="PANTHER" id="PTHR46268">
    <property type="entry name" value="STRESS RESPONSE PROTEIN NHAX"/>
    <property type="match status" value="1"/>
</dbReference>
<evidence type="ECO:0000259" key="2">
    <source>
        <dbReference type="Pfam" id="PF00582"/>
    </source>
</evidence>
<name>A0A1K0I9B0_CUPNE</name>
<feature type="domain" description="UspA" evidence="2">
    <location>
        <begin position="1"/>
        <end position="145"/>
    </location>
</feature>
<proteinExistence type="inferred from homology"/>
<reference evidence="3" key="1">
    <citation type="submission" date="2016-09" db="EMBL/GenBank/DDBJ databases">
        <authorList>
            <person name="Capua I."/>
            <person name="De Benedictis P."/>
            <person name="Joannis T."/>
            <person name="Lombin L.H."/>
            <person name="Cattoli G."/>
        </authorList>
    </citation>
    <scope>NUCLEOTIDE SEQUENCE</scope>
    <source>
        <strain evidence="3">B9</strain>
    </source>
</reference>
<dbReference type="Gene3D" id="3.40.50.620">
    <property type="entry name" value="HUPs"/>
    <property type="match status" value="1"/>
</dbReference>
<dbReference type="InterPro" id="IPR006015">
    <property type="entry name" value="Universal_stress_UspA"/>
</dbReference>
<dbReference type="InterPro" id="IPR014729">
    <property type="entry name" value="Rossmann-like_a/b/a_fold"/>
</dbReference>